<organism evidence="1 2">
    <name type="scientific">Anaerosporobacter mobilis DSM 15930</name>
    <dbReference type="NCBI Taxonomy" id="1120996"/>
    <lineage>
        <taxon>Bacteria</taxon>
        <taxon>Bacillati</taxon>
        <taxon>Bacillota</taxon>
        <taxon>Clostridia</taxon>
        <taxon>Lachnospirales</taxon>
        <taxon>Lachnospiraceae</taxon>
        <taxon>Anaerosporobacter</taxon>
    </lineage>
</organism>
<proteinExistence type="predicted"/>
<dbReference type="OrthoDB" id="2081508at2"/>
<dbReference type="RefSeq" id="WP_073289641.1">
    <property type="nucleotide sequence ID" value="NZ_FRCP01000018.1"/>
</dbReference>
<dbReference type="SUPFAM" id="SSF55729">
    <property type="entry name" value="Acyl-CoA N-acyltransferases (Nat)"/>
    <property type="match status" value="1"/>
</dbReference>
<keyword evidence="1" id="KW-0808">Transferase</keyword>
<evidence type="ECO:0000313" key="1">
    <source>
        <dbReference type="EMBL" id="SHM82383.1"/>
    </source>
</evidence>
<dbReference type="EMBL" id="FRCP01000018">
    <property type="protein sequence ID" value="SHM82383.1"/>
    <property type="molecule type" value="Genomic_DNA"/>
</dbReference>
<evidence type="ECO:0000313" key="2">
    <source>
        <dbReference type="Proteomes" id="UP000184038"/>
    </source>
</evidence>
<dbReference type="Pfam" id="PF04339">
    <property type="entry name" value="FemAB_like"/>
    <property type="match status" value="1"/>
</dbReference>
<sequence>MKVNIFRTLKDIDKELWNSIIKKNNISKSYDFLLSVEQSLNIENEYWYVMFWKNQELVAHTCIFTHYTKLEEVTDVFISIGLLNKIRKYHKNFLKLKLLGCGTPVATCSNVLTIKEEGFIEEVLSELNMILLDIGKKQKVASIMIRDFIGNHHKIGKQFLHYGYKEIESLPTSFVKIKWDNFEDYINSFKSKTKVKMRRNIKRFHSDELEAKLIEDFSPYVEAMNKLYKNVYKKAENKFEKLNEDFFTQINNNLDNTSKAILVFKGEEIVGIELIVEDEDYLRPLYVGLDYDFNEQYRLYFNMIYLIVKTGIERKKDYVELGQTCYLPKIKAGAYVEKMYMYIRFRNNLVNKLFGNSFYKMFKNFAYESAE</sequence>
<dbReference type="InterPro" id="IPR016181">
    <property type="entry name" value="Acyl_CoA_acyltransferase"/>
</dbReference>
<keyword evidence="1" id="KW-0012">Acyltransferase</keyword>
<dbReference type="InterPro" id="IPR007434">
    <property type="entry name" value="FemAB-like"/>
</dbReference>
<dbReference type="STRING" id="1120996.SAMN02746066_03446"/>
<dbReference type="AlphaFoldDB" id="A0A1M7LVW3"/>
<keyword evidence="2" id="KW-1185">Reference proteome</keyword>
<reference evidence="1 2" key="1">
    <citation type="submission" date="2016-11" db="EMBL/GenBank/DDBJ databases">
        <authorList>
            <person name="Jaros S."/>
            <person name="Januszkiewicz K."/>
            <person name="Wedrychowicz H."/>
        </authorList>
    </citation>
    <scope>NUCLEOTIDE SEQUENCE [LARGE SCALE GENOMIC DNA]</scope>
    <source>
        <strain evidence="1 2">DSM 15930</strain>
    </source>
</reference>
<name>A0A1M7LVW3_9FIRM</name>
<dbReference type="Proteomes" id="UP000184038">
    <property type="component" value="Unassembled WGS sequence"/>
</dbReference>
<accession>A0A1M7LVW3</accession>
<dbReference type="GO" id="GO:0016746">
    <property type="term" value="F:acyltransferase activity"/>
    <property type="evidence" value="ECO:0007669"/>
    <property type="project" value="UniProtKB-KW"/>
</dbReference>
<gene>
    <name evidence="1" type="ORF">SAMN02746066_03446</name>
</gene>
<protein>
    <submittedName>
        <fullName evidence="1">Predicted N-acyltransferase</fullName>
    </submittedName>
</protein>